<feature type="transmembrane region" description="Helical" evidence="7">
    <location>
        <begin position="12"/>
        <end position="32"/>
    </location>
</feature>
<keyword evidence="4 7" id="KW-0812">Transmembrane</keyword>
<feature type="transmembrane region" description="Helical" evidence="7">
    <location>
        <begin position="237"/>
        <end position="255"/>
    </location>
</feature>
<dbReference type="PROSITE" id="PS50850">
    <property type="entry name" value="MFS"/>
    <property type="match status" value="1"/>
</dbReference>
<sequence length="557" mass="57617">MHSRPESAATPPPVGAWAALVSCLLAVFMQMLDTTIVNIAIPDLTTGLGAASSQQLLILSVYTLAFACTLLTATTIGSRYGRRRVFVLALLGFAAASTLCGIAQSPWQLIAFRALQGVSAALVSAQTLALIADIFPRSRHGVVFGIYGAVAGVAAMLGPVLGGVLVSLDVFGWGWRTIFLVNIPVSVVAAVMALRYMPRQRGSRDLAVDGVGVVASTVGLFMLIYPLAVGREQDWPAHLWVMIAVAVVVLAAFVVHEHRLPRRGGAPLLRVDLFSSRQFAVGAVLSLLFFSMFAAFFFTMSVATQFGLGWSALRTGLITMPFAAGAIVGSLASASAVRHLGPRTLTVGMVLLAVGLAWVAAELAPESARVDVPSLIAPLVLGGLGTGLFVAPLQATILSGSDEHTVGSASGLIPTVQQLGASLGLAVITIFFFSQVSHTAVTAVPGATAGLSRALQDTDVAPTLRPFVASNFARCARAQLESAHPERPASGCSTTAPSGGARAQVLAAATPDLRAAARQAAAWTFVGALRTSLYLSAGLATLVAACSLLLRRSTGGR</sequence>
<name>A0A1N7GIG3_9NOCA</name>
<dbReference type="GO" id="GO:0022857">
    <property type="term" value="F:transmembrane transporter activity"/>
    <property type="evidence" value="ECO:0007669"/>
    <property type="project" value="InterPro"/>
</dbReference>
<evidence type="ECO:0000256" key="5">
    <source>
        <dbReference type="ARBA" id="ARBA00022989"/>
    </source>
</evidence>
<evidence type="ECO:0000256" key="1">
    <source>
        <dbReference type="ARBA" id="ARBA00004651"/>
    </source>
</evidence>
<feature type="transmembrane region" description="Helical" evidence="7">
    <location>
        <begin position="52"/>
        <end position="73"/>
    </location>
</feature>
<dbReference type="Pfam" id="PF07690">
    <property type="entry name" value="MFS_1"/>
    <property type="match status" value="1"/>
</dbReference>
<feature type="transmembrane region" description="Helical" evidence="7">
    <location>
        <begin position="85"/>
        <end position="104"/>
    </location>
</feature>
<protein>
    <submittedName>
        <fullName evidence="9">Drug resistance transporter, EmrB/QacA subfamily</fullName>
    </submittedName>
</protein>
<keyword evidence="5 7" id="KW-1133">Transmembrane helix</keyword>
<dbReference type="InterPro" id="IPR011701">
    <property type="entry name" value="MFS"/>
</dbReference>
<keyword evidence="6 7" id="KW-0472">Membrane</keyword>
<feature type="transmembrane region" description="Helical" evidence="7">
    <location>
        <begin position="533"/>
        <end position="550"/>
    </location>
</feature>
<feature type="transmembrane region" description="Helical" evidence="7">
    <location>
        <begin position="344"/>
        <end position="364"/>
    </location>
</feature>
<feature type="transmembrane region" description="Helical" evidence="7">
    <location>
        <begin position="144"/>
        <end position="167"/>
    </location>
</feature>
<feature type="transmembrane region" description="Helical" evidence="7">
    <location>
        <begin position="206"/>
        <end position="225"/>
    </location>
</feature>
<dbReference type="PRINTS" id="PR01036">
    <property type="entry name" value="TCRTETB"/>
</dbReference>
<dbReference type="InterPro" id="IPR020846">
    <property type="entry name" value="MFS_dom"/>
</dbReference>
<feature type="transmembrane region" description="Helical" evidence="7">
    <location>
        <begin position="110"/>
        <end position="132"/>
    </location>
</feature>
<dbReference type="PANTHER" id="PTHR42718">
    <property type="entry name" value="MAJOR FACILITATOR SUPERFAMILY MULTIDRUG TRANSPORTER MFSC"/>
    <property type="match status" value="1"/>
</dbReference>
<organism evidence="9 10">
    <name type="scientific">Williamsia sterculiae</name>
    <dbReference type="NCBI Taxonomy" id="1344003"/>
    <lineage>
        <taxon>Bacteria</taxon>
        <taxon>Bacillati</taxon>
        <taxon>Actinomycetota</taxon>
        <taxon>Actinomycetes</taxon>
        <taxon>Mycobacteriales</taxon>
        <taxon>Nocardiaceae</taxon>
        <taxon>Williamsia</taxon>
    </lineage>
</organism>
<feature type="transmembrane region" description="Helical" evidence="7">
    <location>
        <begin position="318"/>
        <end position="337"/>
    </location>
</feature>
<proteinExistence type="predicted"/>
<dbReference type="Proteomes" id="UP000186218">
    <property type="component" value="Unassembled WGS sequence"/>
</dbReference>
<dbReference type="PROSITE" id="PS51257">
    <property type="entry name" value="PROKAR_LIPOPROTEIN"/>
    <property type="match status" value="1"/>
</dbReference>
<accession>A0A1N7GIG3</accession>
<feature type="domain" description="Major facilitator superfamily (MFS) profile" evidence="8">
    <location>
        <begin position="19"/>
        <end position="458"/>
    </location>
</feature>
<evidence type="ECO:0000259" key="8">
    <source>
        <dbReference type="PROSITE" id="PS50850"/>
    </source>
</evidence>
<dbReference type="CDD" id="cd17321">
    <property type="entry name" value="MFS_MMR_MDR_like"/>
    <property type="match status" value="1"/>
</dbReference>
<dbReference type="PANTHER" id="PTHR42718:SF39">
    <property type="entry name" value="ACTINORHODIN TRANSPORTER-RELATED"/>
    <property type="match status" value="1"/>
</dbReference>
<evidence type="ECO:0000256" key="7">
    <source>
        <dbReference type="SAM" id="Phobius"/>
    </source>
</evidence>
<evidence type="ECO:0000313" key="9">
    <source>
        <dbReference type="EMBL" id="SIS12322.1"/>
    </source>
</evidence>
<dbReference type="SUPFAM" id="SSF103473">
    <property type="entry name" value="MFS general substrate transporter"/>
    <property type="match status" value="1"/>
</dbReference>
<feature type="transmembrane region" description="Helical" evidence="7">
    <location>
        <begin position="419"/>
        <end position="436"/>
    </location>
</feature>
<reference evidence="9 10" key="1">
    <citation type="submission" date="2017-01" db="EMBL/GenBank/DDBJ databases">
        <authorList>
            <person name="Mah S.A."/>
            <person name="Swanson W.J."/>
            <person name="Moy G.W."/>
            <person name="Vacquier V.D."/>
        </authorList>
    </citation>
    <scope>NUCLEOTIDE SEQUENCE [LARGE SCALE GENOMIC DNA]</scope>
    <source>
        <strain evidence="9 10">CPCC 203464</strain>
    </source>
</reference>
<dbReference type="InterPro" id="IPR004638">
    <property type="entry name" value="EmrB-like"/>
</dbReference>
<keyword evidence="2" id="KW-0813">Transport</keyword>
<gene>
    <name evidence="9" type="ORF">SAMN05445060_2822</name>
</gene>
<evidence type="ECO:0000313" key="10">
    <source>
        <dbReference type="Proteomes" id="UP000186218"/>
    </source>
</evidence>
<evidence type="ECO:0000256" key="2">
    <source>
        <dbReference type="ARBA" id="ARBA00022448"/>
    </source>
</evidence>
<dbReference type="Gene3D" id="1.20.1250.20">
    <property type="entry name" value="MFS general substrate transporter like domains"/>
    <property type="match status" value="2"/>
</dbReference>
<comment type="subcellular location">
    <subcellularLocation>
        <location evidence="1">Cell membrane</location>
        <topology evidence="1">Multi-pass membrane protein</topology>
    </subcellularLocation>
</comment>
<feature type="transmembrane region" description="Helical" evidence="7">
    <location>
        <begin position="376"/>
        <end position="398"/>
    </location>
</feature>
<dbReference type="STRING" id="1344003.SAMN05445060_2822"/>
<evidence type="ECO:0000256" key="4">
    <source>
        <dbReference type="ARBA" id="ARBA00022692"/>
    </source>
</evidence>
<keyword evidence="10" id="KW-1185">Reference proteome</keyword>
<dbReference type="RefSeq" id="WP_327201492.1">
    <property type="nucleotide sequence ID" value="NZ_FTNT01000008.1"/>
</dbReference>
<dbReference type="GO" id="GO:0005886">
    <property type="term" value="C:plasma membrane"/>
    <property type="evidence" value="ECO:0007669"/>
    <property type="project" value="UniProtKB-SubCell"/>
</dbReference>
<feature type="transmembrane region" description="Helical" evidence="7">
    <location>
        <begin position="173"/>
        <end position="194"/>
    </location>
</feature>
<feature type="transmembrane region" description="Helical" evidence="7">
    <location>
        <begin position="279"/>
        <end position="298"/>
    </location>
</feature>
<keyword evidence="3" id="KW-1003">Cell membrane</keyword>
<evidence type="ECO:0000256" key="6">
    <source>
        <dbReference type="ARBA" id="ARBA00023136"/>
    </source>
</evidence>
<dbReference type="AlphaFoldDB" id="A0A1N7GIG3"/>
<evidence type="ECO:0000256" key="3">
    <source>
        <dbReference type="ARBA" id="ARBA00022475"/>
    </source>
</evidence>
<dbReference type="EMBL" id="FTNT01000008">
    <property type="protein sequence ID" value="SIS12322.1"/>
    <property type="molecule type" value="Genomic_DNA"/>
</dbReference>
<dbReference type="NCBIfam" id="TIGR00711">
    <property type="entry name" value="efflux_EmrB"/>
    <property type="match status" value="1"/>
</dbReference>
<dbReference type="InterPro" id="IPR036259">
    <property type="entry name" value="MFS_trans_sf"/>
</dbReference>